<dbReference type="Pfam" id="PF01183">
    <property type="entry name" value="Glyco_hydro_25"/>
    <property type="match status" value="1"/>
</dbReference>
<dbReference type="SMART" id="SM00641">
    <property type="entry name" value="Glyco_25"/>
    <property type="match status" value="1"/>
</dbReference>
<dbReference type="GO" id="GO:0003796">
    <property type="term" value="F:lysozyme activity"/>
    <property type="evidence" value="ECO:0007669"/>
    <property type="project" value="InterPro"/>
</dbReference>
<evidence type="ECO:0000313" key="4">
    <source>
        <dbReference type="EMBL" id="NOJ39058.1"/>
    </source>
</evidence>
<dbReference type="GO" id="GO:0016052">
    <property type="term" value="P:carbohydrate catabolic process"/>
    <property type="evidence" value="ECO:0007669"/>
    <property type="project" value="TreeGrafter"/>
</dbReference>
<comment type="caution">
    <text evidence="4">The sequence shown here is derived from an EMBL/GenBank/DDBJ whole genome shotgun (WGS) entry which is preliminary data.</text>
</comment>
<dbReference type="CDD" id="cd00599">
    <property type="entry name" value="GH25_muramidase"/>
    <property type="match status" value="1"/>
</dbReference>
<evidence type="ECO:0000256" key="2">
    <source>
        <dbReference type="ARBA" id="ARBA00022801"/>
    </source>
</evidence>
<evidence type="ECO:0000256" key="1">
    <source>
        <dbReference type="ARBA" id="ARBA00010646"/>
    </source>
</evidence>
<evidence type="ECO:0000256" key="3">
    <source>
        <dbReference type="ARBA" id="ARBA00023295"/>
    </source>
</evidence>
<dbReference type="GO" id="GO:0016998">
    <property type="term" value="P:cell wall macromolecule catabolic process"/>
    <property type="evidence" value="ECO:0007669"/>
    <property type="project" value="InterPro"/>
</dbReference>
<dbReference type="InterPro" id="IPR018077">
    <property type="entry name" value="Glyco_hydro_fam25_subgr"/>
</dbReference>
<dbReference type="PROSITE" id="PS51904">
    <property type="entry name" value="GLYCOSYL_HYDROL_F25_2"/>
    <property type="match status" value="1"/>
</dbReference>
<sequence length="206" mass="22783">MASNCVIDISHHNGSRLRFDKAREDGVLGIIQKATQGESYVDATFKRNMTAALEADLLFGAYHFGTGANGVSQAQHFLDTVQPDKNTVVVLDFEDNPTGSSMTLEEARSFVTHIHSELGRWPGFYSGHTIKRALGTAIDPVLKNCWFWLAQYGPTAVVPPCWNEWTLWQYTDGGVGPTPHSVNGIGNCDREFYSGTTAQLKSWWGK</sequence>
<accession>A0A7Y4LUA9</accession>
<comment type="similarity">
    <text evidence="1">Belongs to the glycosyl hydrolase 25 family.</text>
</comment>
<gene>
    <name evidence="4" type="ORF">HCN58_05450</name>
</gene>
<dbReference type="EMBL" id="JAAVLX010000002">
    <property type="protein sequence ID" value="NOJ39058.1"/>
    <property type="molecule type" value="Genomic_DNA"/>
</dbReference>
<dbReference type="PANTHER" id="PTHR34135">
    <property type="entry name" value="LYSOZYME"/>
    <property type="match status" value="1"/>
</dbReference>
<dbReference type="PANTHER" id="PTHR34135:SF2">
    <property type="entry name" value="LYSOZYME"/>
    <property type="match status" value="1"/>
</dbReference>
<dbReference type="RefSeq" id="WP_171578324.1">
    <property type="nucleotide sequence ID" value="NZ_JAAVLX010000002.1"/>
</dbReference>
<dbReference type="AlphaFoldDB" id="A0A7Y4LUA9"/>
<name>A0A7Y4LUA9_9BRAD</name>
<dbReference type="InterPro" id="IPR017853">
    <property type="entry name" value="GH"/>
</dbReference>
<dbReference type="SUPFAM" id="SSF51445">
    <property type="entry name" value="(Trans)glycosidases"/>
    <property type="match status" value="1"/>
</dbReference>
<keyword evidence="3" id="KW-0326">Glycosidase</keyword>
<keyword evidence="2" id="KW-0378">Hydrolase</keyword>
<dbReference type="Proteomes" id="UP000544122">
    <property type="component" value="Unassembled WGS sequence"/>
</dbReference>
<keyword evidence="5" id="KW-1185">Reference proteome</keyword>
<dbReference type="GO" id="GO:0009253">
    <property type="term" value="P:peptidoglycan catabolic process"/>
    <property type="evidence" value="ECO:0007669"/>
    <property type="project" value="InterPro"/>
</dbReference>
<organism evidence="4 5">
    <name type="scientific">Bradyrhizobium australiense</name>
    <dbReference type="NCBI Taxonomy" id="2721161"/>
    <lineage>
        <taxon>Bacteria</taxon>
        <taxon>Pseudomonadati</taxon>
        <taxon>Pseudomonadota</taxon>
        <taxon>Alphaproteobacteria</taxon>
        <taxon>Hyphomicrobiales</taxon>
        <taxon>Nitrobacteraceae</taxon>
        <taxon>Bradyrhizobium</taxon>
    </lineage>
</organism>
<protein>
    <submittedName>
        <fullName evidence="4">Muramidase</fullName>
    </submittedName>
</protein>
<evidence type="ECO:0000313" key="5">
    <source>
        <dbReference type="Proteomes" id="UP000544122"/>
    </source>
</evidence>
<reference evidence="4 5" key="1">
    <citation type="submission" date="2020-03" db="EMBL/GenBank/DDBJ databases">
        <title>Bradyrhizobium diversity isolated from nodules of Indigofera sp.</title>
        <authorList>
            <person name="Klepa M."/>
            <person name="Helene L."/>
            <person name="Hungria M."/>
        </authorList>
    </citation>
    <scope>NUCLEOTIDE SEQUENCE [LARGE SCALE GENOMIC DNA]</scope>
    <source>
        <strain evidence="4 5">WSM 1791</strain>
    </source>
</reference>
<proteinExistence type="inferred from homology"/>
<dbReference type="Gene3D" id="3.20.20.80">
    <property type="entry name" value="Glycosidases"/>
    <property type="match status" value="1"/>
</dbReference>
<dbReference type="InterPro" id="IPR002053">
    <property type="entry name" value="Glyco_hydro_25"/>
</dbReference>